<feature type="region of interest" description="Disordered" evidence="1">
    <location>
        <begin position="516"/>
        <end position="539"/>
    </location>
</feature>
<dbReference type="InterPro" id="IPR025291">
    <property type="entry name" value="DUF4153"/>
</dbReference>
<feature type="transmembrane region" description="Helical" evidence="2">
    <location>
        <begin position="74"/>
        <end position="93"/>
    </location>
</feature>
<feature type="transmembrane region" description="Helical" evidence="2">
    <location>
        <begin position="185"/>
        <end position="203"/>
    </location>
</feature>
<proteinExistence type="predicted"/>
<dbReference type="EMBL" id="BMKL01000001">
    <property type="protein sequence ID" value="GGD98854.1"/>
    <property type="molecule type" value="Genomic_DNA"/>
</dbReference>
<organism evidence="3 4">
    <name type="scientific">Tsuneonella deserti</name>
    <dbReference type="NCBI Taxonomy" id="2035528"/>
    <lineage>
        <taxon>Bacteria</taxon>
        <taxon>Pseudomonadati</taxon>
        <taxon>Pseudomonadota</taxon>
        <taxon>Alphaproteobacteria</taxon>
        <taxon>Sphingomonadales</taxon>
        <taxon>Erythrobacteraceae</taxon>
        <taxon>Tsuneonella</taxon>
    </lineage>
</organism>
<feature type="transmembrane region" description="Helical" evidence="2">
    <location>
        <begin position="20"/>
        <end position="36"/>
    </location>
</feature>
<feature type="transmembrane region" description="Helical" evidence="2">
    <location>
        <begin position="252"/>
        <end position="272"/>
    </location>
</feature>
<feature type="transmembrane region" description="Helical" evidence="2">
    <location>
        <begin position="215"/>
        <end position="240"/>
    </location>
</feature>
<comment type="caution">
    <text evidence="3">The sequence shown here is derived from an EMBL/GenBank/DDBJ whole genome shotgun (WGS) entry which is preliminary data.</text>
</comment>
<feature type="transmembrane region" description="Helical" evidence="2">
    <location>
        <begin position="321"/>
        <end position="342"/>
    </location>
</feature>
<evidence type="ECO:0000313" key="4">
    <source>
        <dbReference type="Proteomes" id="UP000619041"/>
    </source>
</evidence>
<keyword evidence="4" id="KW-1185">Reference proteome</keyword>
<gene>
    <name evidence="3" type="ORF">GCM10011515_18400</name>
</gene>
<feature type="transmembrane region" description="Helical" evidence="2">
    <location>
        <begin position="362"/>
        <end position="383"/>
    </location>
</feature>
<dbReference type="RefSeq" id="WP_188644860.1">
    <property type="nucleotide sequence ID" value="NZ_BMKL01000001.1"/>
</dbReference>
<reference evidence="4" key="1">
    <citation type="journal article" date="2019" name="Int. J. Syst. Evol. Microbiol.">
        <title>The Global Catalogue of Microorganisms (GCM) 10K type strain sequencing project: providing services to taxonomists for standard genome sequencing and annotation.</title>
        <authorList>
            <consortium name="The Broad Institute Genomics Platform"/>
            <consortium name="The Broad Institute Genome Sequencing Center for Infectious Disease"/>
            <person name="Wu L."/>
            <person name="Ma J."/>
        </authorList>
    </citation>
    <scope>NUCLEOTIDE SEQUENCE [LARGE SCALE GENOMIC DNA]</scope>
    <source>
        <strain evidence="4">CGMCC 1.15959</strain>
    </source>
</reference>
<feature type="transmembrane region" description="Helical" evidence="2">
    <location>
        <begin position="284"/>
        <end position="309"/>
    </location>
</feature>
<keyword evidence="2" id="KW-1133">Transmembrane helix</keyword>
<name>A0ABQ1SB96_9SPHN</name>
<feature type="compositionally biased region" description="Pro residues" evidence="1">
    <location>
        <begin position="523"/>
        <end position="536"/>
    </location>
</feature>
<feature type="transmembrane region" description="Helical" evidence="2">
    <location>
        <begin position="145"/>
        <end position="165"/>
    </location>
</feature>
<feature type="transmembrane region" description="Helical" evidence="2">
    <location>
        <begin position="105"/>
        <end position="125"/>
    </location>
</feature>
<protein>
    <submittedName>
        <fullName evidence="3">DUF4153 domain-containing protein</fullName>
    </submittedName>
</protein>
<feature type="transmembrane region" description="Helical" evidence="2">
    <location>
        <begin position="48"/>
        <end position="67"/>
    </location>
</feature>
<dbReference type="Pfam" id="PF13687">
    <property type="entry name" value="DUF4153"/>
    <property type="match status" value="1"/>
</dbReference>
<evidence type="ECO:0000313" key="3">
    <source>
        <dbReference type="EMBL" id="GGD98854.1"/>
    </source>
</evidence>
<sequence>MKEANIPVDGAAPDWPLRPWIIAALLGLAGLAIHFASGGRGPDVSEGWRAALTALLFFGPLALAFTLEPDRRAGPIAFAVLAGLIMAGLAWRAVSGGDQYATPQYGFVAGLIATAIALPLFQAGFHRTRWDTPYPRIHGHAWSDAISAAGALAFTGASWLLLLVLSELFHLLKIDFLRDVMDEGWFGWTWSGAAFGAALGVLRNELGIIGTLQRVVMVVLSILAVPLAAGLTLFLGAMILSGPDVLWQATRNATPVLLMCAAGAWVLVNAIVRDDEEAASTNRILRVAALVLALAVLPLTVFAAVSLGTRIAQHGLSPERLWGLVAIAVACAYGLAWLVAVVRGSRGQVGWRERLRRANLHLAVLISGVALFLALPILDFGAISARQQVARLESGAVSADKFDYSALRWDFGNAGRRALDRLAGNNDPAIARRAGEALRQKVRPYNVGLTADERAYTLRVQPADPALERLVRDNIEANPYRCVNHCVALDLGTLPDGRRDVAIVSGGGYTRVTLPEAQLEGGTPPPMVTPPLPKPVGPRSKVEIRTIPRRYIVVDGVPLDAPLDQASNSLEGRPPRR</sequence>
<keyword evidence="2" id="KW-0472">Membrane</keyword>
<keyword evidence="2" id="KW-0812">Transmembrane</keyword>
<accession>A0ABQ1SB96</accession>
<dbReference type="Proteomes" id="UP000619041">
    <property type="component" value="Unassembled WGS sequence"/>
</dbReference>
<evidence type="ECO:0000256" key="2">
    <source>
        <dbReference type="SAM" id="Phobius"/>
    </source>
</evidence>
<evidence type="ECO:0000256" key="1">
    <source>
        <dbReference type="SAM" id="MobiDB-lite"/>
    </source>
</evidence>